<evidence type="ECO:0000313" key="3">
    <source>
        <dbReference type="Proteomes" id="UP000595662"/>
    </source>
</evidence>
<organism evidence="2 3">
    <name type="scientific">Penicillium digitatum</name>
    <name type="common">Green mold</name>
    <dbReference type="NCBI Taxonomy" id="36651"/>
    <lineage>
        <taxon>Eukaryota</taxon>
        <taxon>Fungi</taxon>
        <taxon>Dikarya</taxon>
        <taxon>Ascomycota</taxon>
        <taxon>Pezizomycotina</taxon>
        <taxon>Eurotiomycetes</taxon>
        <taxon>Eurotiomycetidae</taxon>
        <taxon>Eurotiales</taxon>
        <taxon>Aspergillaceae</taxon>
        <taxon>Penicillium</taxon>
    </lineage>
</organism>
<proteinExistence type="predicted"/>
<accession>A0A7T6XJL0</accession>
<reference evidence="2 3" key="1">
    <citation type="submission" date="2020-08" db="EMBL/GenBank/DDBJ databases">
        <title>The completed genome sequence of the pathogenic ascomycete fungus Penicillium digitatum.</title>
        <authorList>
            <person name="Wang M."/>
        </authorList>
    </citation>
    <scope>NUCLEOTIDE SEQUENCE [LARGE SCALE GENOMIC DNA]</scope>
    <source>
        <strain evidence="2 3">PdW03</strain>
    </source>
</reference>
<dbReference type="VEuPathDB" id="FungiDB:PDIP_16360"/>
<name>A0A7T6XJL0_PENDI</name>
<dbReference type="RefSeq" id="XP_065956341.1">
    <property type="nucleotide sequence ID" value="XM_066101258.1"/>
</dbReference>
<dbReference type="Proteomes" id="UP000595662">
    <property type="component" value="Chromosome 2"/>
</dbReference>
<feature type="region of interest" description="Disordered" evidence="1">
    <location>
        <begin position="144"/>
        <end position="170"/>
    </location>
</feature>
<dbReference type="GeneID" id="26229959"/>
<protein>
    <submittedName>
        <fullName evidence="2">Uncharacterized protein</fullName>
    </submittedName>
</protein>
<evidence type="ECO:0000256" key="1">
    <source>
        <dbReference type="SAM" id="MobiDB-lite"/>
    </source>
</evidence>
<feature type="region of interest" description="Disordered" evidence="1">
    <location>
        <begin position="204"/>
        <end position="223"/>
    </location>
</feature>
<sequence length="301" mass="33526">MREPLDFEIGTESNPIVIGDDIASSDPAFGNVVNYVNEDIQAEQPRLQLSRLQLLRLQLPQLQVPQLQVPPANELRAYQFKLEQIAEQLADQLQADTERQAEDLESDTETEIMTTPDFWENLIDEDVPISADGDFITETNPILAPPESSVHKDLEGPYTPAGPPAHSLNLDHKLSEPTSSESLMKCRYIGKETQSEIFSQGQRVNLPSTHHPGLPEAKESTFASPSNEISSVIGETVSTDSAVHKHGPHMPSKTRSMKRNVKFHMIGVHPPSDPDQNVDRRGQYSIPKISEAFVLVFILYC</sequence>
<evidence type="ECO:0000313" key="2">
    <source>
        <dbReference type="EMBL" id="QQK42222.1"/>
    </source>
</evidence>
<dbReference type="EMBL" id="CP060775">
    <property type="protein sequence ID" value="QQK42222.1"/>
    <property type="molecule type" value="Genomic_DNA"/>
</dbReference>
<dbReference type="AlphaFoldDB" id="A0A7T6XJL0"/>
<gene>
    <name evidence="2" type="ORF">Pdw03_6123</name>
</gene>